<organism evidence="8 9">
    <name type="scientific">Aureobasidium pullulans</name>
    <name type="common">Black yeast</name>
    <name type="synonym">Pullularia pullulans</name>
    <dbReference type="NCBI Taxonomy" id="5580"/>
    <lineage>
        <taxon>Eukaryota</taxon>
        <taxon>Fungi</taxon>
        <taxon>Dikarya</taxon>
        <taxon>Ascomycota</taxon>
        <taxon>Pezizomycotina</taxon>
        <taxon>Dothideomycetes</taxon>
        <taxon>Dothideomycetidae</taxon>
        <taxon>Dothideales</taxon>
        <taxon>Saccotheciaceae</taxon>
        <taxon>Aureobasidium</taxon>
    </lineage>
</organism>
<evidence type="ECO:0000256" key="5">
    <source>
        <dbReference type="ARBA" id="ARBA00038359"/>
    </source>
</evidence>
<evidence type="ECO:0000256" key="1">
    <source>
        <dbReference type="ARBA" id="ARBA00004141"/>
    </source>
</evidence>
<feature type="domain" description="Rhodopsin" evidence="7">
    <location>
        <begin position="93"/>
        <end position="227"/>
    </location>
</feature>
<dbReference type="GO" id="GO:0016020">
    <property type="term" value="C:membrane"/>
    <property type="evidence" value="ECO:0007669"/>
    <property type="project" value="UniProtKB-SubCell"/>
</dbReference>
<dbReference type="InterPro" id="IPR049326">
    <property type="entry name" value="Rhodopsin_dom_fungi"/>
</dbReference>
<evidence type="ECO:0000256" key="4">
    <source>
        <dbReference type="ARBA" id="ARBA00023136"/>
    </source>
</evidence>
<name>A0A4S8X142_AURPU</name>
<keyword evidence="3 6" id="KW-1133">Transmembrane helix</keyword>
<proteinExistence type="inferred from homology"/>
<keyword evidence="4 6" id="KW-0472">Membrane</keyword>
<sequence>MAIPVTVLFGNPPQDIDLSASNEILDDTVVAALTFLTTMAVTSRLVIKKRKYGRLQADDWFILLALVCNHSNPGFEDTFAHIQQKFGEYGTAACTLAVWLPMTVACRPMDHFWNQYTGETNGSCINYLSMWIITGIFSAALDLLILLLPIPIIWSLKTHWSKKLPVSCLLALGTLVVIAAVIRLVYMSHMMHATDITWALGPAQIWTSLEPSLGIVSSCLITIFPPMVSGVRSILGLKRESINDRSLGRKLPSFGSMAPDPRCRNGNTFRFGVEEDGLALVAWSGCNQARITAC</sequence>
<protein>
    <recommendedName>
        <fullName evidence="7">Rhodopsin domain-containing protein</fullName>
    </recommendedName>
</protein>
<reference evidence="8 9" key="1">
    <citation type="submission" date="2018-10" db="EMBL/GenBank/DDBJ databases">
        <title>Fifty Aureobasidium pullulans genomes reveal a recombining polyextremotolerant generalist.</title>
        <authorList>
            <person name="Gostincar C."/>
            <person name="Turk M."/>
            <person name="Zajc J."/>
            <person name="Gunde-Cimerman N."/>
        </authorList>
    </citation>
    <scope>NUCLEOTIDE SEQUENCE [LARGE SCALE GENOMIC DNA]</scope>
    <source>
        <strain evidence="8 9">EXF-11013</strain>
    </source>
</reference>
<comment type="similarity">
    <text evidence="5">Belongs to the SAT4 family.</text>
</comment>
<accession>A0A4S8X142</accession>
<evidence type="ECO:0000313" key="8">
    <source>
        <dbReference type="EMBL" id="THW31095.1"/>
    </source>
</evidence>
<feature type="transmembrane region" description="Helical" evidence="6">
    <location>
        <begin position="28"/>
        <end position="47"/>
    </location>
</feature>
<feature type="transmembrane region" description="Helical" evidence="6">
    <location>
        <begin position="164"/>
        <end position="186"/>
    </location>
</feature>
<feature type="transmembrane region" description="Helical" evidence="6">
    <location>
        <begin position="130"/>
        <end position="152"/>
    </location>
</feature>
<evidence type="ECO:0000256" key="2">
    <source>
        <dbReference type="ARBA" id="ARBA00022692"/>
    </source>
</evidence>
<evidence type="ECO:0000256" key="3">
    <source>
        <dbReference type="ARBA" id="ARBA00022989"/>
    </source>
</evidence>
<comment type="subcellular location">
    <subcellularLocation>
        <location evidence="1">Membrane</location>
        <topology evidence="1">Multi-pass membrane protein</topology>
    </subcellularLocation>
</comment>
<dbReference type="EMBL" id="QZAL01000328">
    <property type="protein sequence ID" value="THW31095.1"/>
    <property type="molecule type" value="Genomic_DNA"/>
</dbReference>
<dbReference type="InterPro" id="IPR052337">
    <property type="entry name" value="SAT4-like"/>
</dbReference>
<gene>
    <name evidence="8" type="ORF">D6D22_10361</name>
</gene>
<evidence type="ECO:0000256" key="6">
    <source>
        <dbReference type="SAM" id="Phobius"/>
    </source>
</evidence>
<dbReference type="PANTHER" id="PTHR33048:SF163">
    <property type="entry name" value="INTEGRAL MEMBRANE PROTEIN (AFU_ORTHOLOGUE AFUA_8G05510)"/>
    <property type="match status" value="1"/>
</dbReference>
<dbReference type="Pfam" id="PF20684">
    <property type="entry name" value="Fung_rhodopsin"/>
    <property type="match status" value="1"/>
</dbReference>
<comment type="caution">
    <text evidence="8">The sequence shown here is derived from an EMBL/GenBank/DDBJ whole genome shotgun (WGS) entry which is preliminary data.</text>
</comment>
<dbReference type="PANTHER" id="PTHR33048">
    <property type="entry name" value="PTH11-LIKE INTEGRAL MEMBRANE PROTEIN (AFU_ORTHOLOGUE AFUA_5G11245)"/>
    <property type="match status" value="1"/>
</dbReference>
<evidence type="ECO:0000313" key="9">
    <source>
        <dbReference type="Proteomes" id="UP000310687"/>
    </source>
</evidence>
<keyword evidence="2 6" id="KW-0812">Transmembrane</keyword>
<dbReference type="Proteomes" id="UP000310687">
    <property type="component" value="Unassembled WGS sequence"/>
</dbReference>
<evidence type="ECO:0000259" key="7">
    <source>
        <dbReference type="Pfam" id="PF20684"/>
    </source>
</evidence>
<dbReference type="AlphaFoldDB" id="A0A4S8X142"/>